<organism evidence="1 2">
    <name type="scientific">Mesorhabditis spiculigera</name>
    <dbReference type="NCBI Taxonomy" id="96644"/>
    <lineage>
        <taxon>Eukaryota</taxon>
        <taxon>Metazoa</taxon>
        <taxon>Ecdysozoa</taxon>
        <taxon>Nematoda</taxon>
        <taxon>Chromadorea</taxon>
        <taxon>Rhabditida</taxon>
        <taxon>Rhabditina</taxon>
        <taxon>Rhabditomorpha</taxon>
        <taxon>Rhabditoidea</taxon>
        <taxon>Rhabditidae</taxon>
        <taxon>Mesorhabditinae</taxon>
        <taxon>Mesorhabditis</taxon>
    </lineage>
</organism>
<feature type="non-terminal residue" evidence="1">
    <location>
        <position position="1"/>
    </location>
</feature>
<dbReference type="EMBL" id="CATQJA010002642">
    <property type="protein sequence ID" value="CAJ0576113.1"/>
    <property type="molecule type" value="Genomic_DNA"/>
</dbReference>
<dbReference type="AlphaFoldDB" id="A0AA36CXB1"/>
<evidence type="ECO:0000313" key="2">
    <source>
        <dbReference type="Proteomes" id="UP001177023"/>
    </source>
</evidence>
<reference evidence="1" key="1">
    <citation type="submission" date="2023-06" db="EMBL/GenBank/DDBJ databases">
        <authorList>
            <person name="Delattre M."/>
        </authorList>
    </citation>
    <scope>NUCLEOTIDE SEQUENCE</scope>
    <source>
        <strain evidence="1">AF72</strain>
    </source>
</reference>
<gene>
    <name evidence="1" type="ORF">MSPICULIGERA_LOCUS14412</name>
</gene>
<keyword evidence="2" id="KW-1185">Reference proteome</keyword>
<sequence>MRRPVRWQLTATPSQLLKLLNAFFHRLRPASLSFRADSSTDGPDVASASTIGWRRRVELMYPPTNGKTRTIFIEFLMAADRSEEDMQQFLTRCILGKLWDDRDGPCSISVEKKPHIGEPGEYVACCQFFQDSAATGGQFWRCPDEVRRGRDAISEHCYNSAWQQVLEADTP</sequence>
<evidence type="ECO:0000313" key="1">
    <source>
        <dbReference type="EMBL" id="CAJ0576113.1"/>
    </source>
</evidence>
<proteinExistence type="predicted"/>
<dbReference type="Proteomes" id="UP001177023">
    <property type="component" value="Unassembled WGS sequence"/>
</dbReference>
<comment type="caution">
    <text evidence="1">The sequence shown here is derived from an EMBL/GenBank/DDBJ whole genome shotgun (WGS) entry which is preliminary data.</text>
</comment>
<protein>
    <submittedName>
        <fullName evidence="1">Uncharacterized protein</fullName>
    </submittedName>
</protein>
<name>A0AA36CXB1_9BILA</name>
<accession>A0AA36CXB1</accession>